<dbReference type="InterPro" id="IPR016032">
    <property type="entry name" value="Sig_transdc_resp-reg_C-effctor"/>
</dbReference>
<name>A0A9X1VMS5_9BACT</name>
<dbReference type="InterPro" id="IPR058245">
    <property type="entry name" value="NreC/VraR/RcsB-like_REC"/>
</dbReference>
<evidence type="ECO:0000259" key="6">
    <source>
        <dbReference type="PROSITE" id="PS50043"/>
    </source>
</evidence>
<dbReference type="PANTHER" id="PTHR43214:SF24">
    <property type="entry name" value="TRANSCRIPTIONAL REGULATORY PROTEIN NARL-RELATED"/>
    <property type="match status" value="1"/>
</dbReference>
<evidence type="ECO:0000256" key="5">
    <source>
        <dbReference type="PROSITE-ProRule" id="PRU00169"/>
    </source>
</evidence>
<dbReference type="EMBL" id="JALBGC010000004">
    <property type="protein sequence ID" value="MCI1189011.1"/>
    <property type="molecule type" value="Genomic_DNA"/>
</dbReference>
<dbReference type="AlphaFoldDB" id="A0A9X1VMS5"/>
<accession>A0A9X1VMS5</accession>
<dbReference type="InterPro" id="IPR000792">
    <property type="entry name" value="Tscrpt_reg_LuxR_C"/>
</dbReference>
<dbReference type="SUPFAM" id="SSF46894">
    <property type="entry name" value="C-terminal effector domain of the bipartite response regulators"/>
    <property type="match status" value="1"/>
</dbReference>
<organism evidence="8 9">
    <name type="scientific">Hymenobacter cyanobacteriorum</name>
    <dbReference type="NCBI Taxonomy" id="2926463"/>
    <lineage>
        <taxon>Bacteria</taxon>
        <taxon>Pseudomonadati</taxon>
        <taxon>Bacteroidota</taxon>
        <taxon>Cytophagia</taxon>
        <taxon>Cytophagales</taxon>
        <taxon>Hymenobacteraceae</taxon>
        <taxon>Hymenobacter</taxon>
    </lineage>
</organism>
<dbReference type="GO" id="GO:0003677">
    <property type="term" value="F:DNA binding"/>
    <property type="evidence" value="ECO:0007669"/>
    <property type="project" value="UniProtKB-KW"/>
</dbReference>
<dbReference type="SUPFAM" id="SSF52172">
    <property type="entry name" value="CheY-like"/>
    <property type="match status" value="1"/>
</dbReference>
<evidence type="ECO:0000256" key="3">
    <source>
        <dbReference type="ARBA" id="ARBA00023125"/>
    </source>
</evidence>
<dbReference type="PROSITE" id="PS50110">
    <property type="entry name" value="RESPONSE_REGULATORY"/>
    <property type="match status" value="1"/>
</dbReference>
<evidence type="ECO:0000313" key="8">
    <source>
        <dbReference type="EMBL" id="MCI1189011.1"/>
    </source>
</evidence>
<keyword evidence="1 5" id="KW-0597">Phosphoprotein</keyword>
<evidence type="ECO:0000256" key="4">
    <source>
        <dbReference type="ARBA" id="ARBA00023163"/>
    </source>
</evidence>
<evidence type="ECO:0000313" key="9">
    <source>
        <dbReference type="Proteomes" id="UP001139193"/>
    </source>
</evidence>
<keyword evidence="4" id="KW-0804">Transcription</keyword>
<dbReference type="PRINTS" id="PR00038">
    <property type="entry name" value="HTHLUXR"/>
</dbReference>
<dbReference type="Pfam" id="PF00196">
    <property type="entry name" value="GerE"/>
    <property type="match status" value="1"/>
</dbReference>
<dbReference type="RefSeq" id="WP_241937234.1">
    <property type="nucleotide sequence ID" value="NZ_JALBGC010000004.1"/>
</dbReference>
<feature type="domain" description="Response regulatory" evidence="7">
    <location>
        <begin position="12"/>
        <end position="130"/>
    </location>
</feature>
<dbReference type="GO" id="GO:0000160">
    <property type="term" value="P:phosphorelay signal transduction system"/>
    <property type="evidence" value="ECO:0007669"/>
    <property type="project" value="InterPro"/>
</dbReference>
<dbReference type="InterPro" id="IPR001789">
    <property type="entry name" value="Sig_transdc_resp-reg_receiver"/>
</dbReference>
<dbReference type="Gene3D" id="3.40.50.2300">
    <property type="match status" value="1"/>
</dbReference>
<feature type="domain" description="HTH luxR-type" evidence="6">
    <location>
        <begin position="152"/>
        <end position="217"/>
    </location>
</feature>
<proteinExistence type="predicted"/>
<feature type="modified residue" description="4-aspartylphosphate" evidence="5">
    <location>
        <position position="65"/>
    </location>
</feature>
<dbReference type="InterPro" id="IPR011006">
    <property type="entry name" value="CheY-like_superfamily"/>
</dbReference>
<keyword evidence="2" id="KW-0805">Transcription regulation</keyword>
<dbReference type="CDD" id="cd06170">
    <property type="entry name" value="LuxR_C_like"/>
    <property type="match status" value="1"/>
</dbReference>
<dbReference type="PANTHER" id="PTHR43214">
    <property type="entry name" value="TWO-COMPONENT RESPONSE REGULATOR"/>
    <property type="match status" value="1"/>
</dbReference>
<keyword evidence="3" id="KW-0238">DNA-binding</keyword>
<dbReference type="SMART" id="SM00448">
    <property type="entry name" value="REC"/>
    <property type="match status" value="1"/>
</dbReference>
<dbReference type="GO" id="GO:0006355">
    <property type="term" value="P:regulation of DNA-templated transcription"/>
    <property type="evidence" value="ECO:0007669"/>
    <property type="project" value="InterPro"/>
</dbReference>
<gene>
    <name evidence="8" type="ORF">MON38_16430</name>
</gene>
<dbReference type="PROSITE" id="PS50043">
    <property type="entry name" value="HTH_LUXR_2"/>
    <property type="match status" value="1"/>
</dbReference>
<evidence type="ECO:0000259" key="7">
    <source>
        <dbReference type="PROSITE" id="PS50110"/>
    </source>
</evidence>
<evidence type="ECO:0000256" key="2">
    <source>
        <dbReference type="ARBA" id="ARBA00023015"/>
    </source>
</evidence>
<keyword evidence="9" id="KW-1185">Reference proteome</keyword>
<dbReference type="InterPro" id="IPR039420">
    <property type="entry name" value="WalR-like"/>
</dbReference>
<protein>
    <submittedName>
        <fullName evidence="8">Response regulator transcription factor</fullName>
    </submittedName>
</protein>
<dbReference type="SMART" id="SM00421">
    <property type="entry name" value="HTH_LUXR"/>
    <property type="match status" value="1"/>
</dbReference>
<dbReference type="CDD" id="cd17535">
    <property type="entry name" value="REC_NarL-like"/>
    <property type="match status" value="1"/>
</dbReference>
<dbReference type="Proteomes" id="UP001139193">
    <property type="component" value="Unassembled WGS sequence"/>
</dbReference>
<reference evidence="8" key="1">
    <citation type="submission" date="2022-03" db="EMBL/GenBank/DDBJ databases">
        <title>Bacterial whole genome sequence for Hymenobacter sp. DH14.</title>
        <authorList>
            <person name="Le V."/>
        </authorList>
    </citation>
    <scope>NUCLEOTIDE SEQUENCE</scope>
    <source>
        <strain evidence="8">DH14</strain>
    </source>
</reference>
<sequence>MSAAFSTTAPLRLALVEDDPELRQLYSDYLCRQPELSCVLLAGSAEAFFEQLPDLLQAPQVVLLDVGLPGRSGLDSLPRLKQLLPDTEVVMHTVFDDPDRIYQALCRGASGYVLKNQPLAELKAAVLEVARGGAPMSRAVARQVLAHFKPTPTAQAGLLSEREQQVLEGMVDGLGDKQVATRLGLSPDTVRTHVKNIYRKLQVSSRAELLSRHAKGQL</sequence>
<comment type="caution">
    <text evidence="8">The sequence shown here is derived from an EMBL/GenBank/DDBJ whole genome shotgun (WGS) entry which is preliminary data.</text>
</comment>
<dbReference type="Pfam" id="PF00072">
    <property type="entry name" value="Response_reg"/>
    <property type="match status" value="1"/>
</dbReference>
<evidence type="ECO:0000256" key="1">
    <source>
        <dbReference type="ARBA" id="ARBA00022553"/>
    </source>
</evidence>